<dbReference type="GeneID" id="83203485"/>
<comment type="caution">
    <text evidence="2">The sequence shown here is derived from an EMBL/GenBank/DDBJ whole genome shotgun (WGS) entry which is preliminary data.</text>
</comment>
<dbReference type="OrthoDB" id="193467at2759"/>
<proteinExistence type="predicted"/>
<feature type="region of interest" description="Disordered" evidence="1">
    <location>
        <begin position="80"/>
        <end position="116"/>
    </location>
</feature>
<reference evidence="2" key="2">
    <citation type="journal article" date="2023" name="IMA Fungus">
        <title>Comparative genomic study of the Penicillium genus elucidates a diverse pangenome and 15 lateral gene transfer events.</title>
        <authorList>
            <person name="Petersen C."/>
            <person name="Sorensen T."/>
            <person name="Nielsen M.R."/>
            <person name="Sondergaard T.E."/>
            <person name="Sorensen J.L."/>
            <person name="Fitzpatrick D.A."/>
            <person name="Frisvad J.C."/>
            <person name="Nielsen K.L."/>
        </authorList>
    </citation>
    <scope>NUCLEOTIDE SEQUENCE</scope>
    <source>
        <strain evidence="2">IBT 19713</strain>
    </source>
</reference>
<dbReference type="EMBL" id="JAPQKS010000005">
    <property type="protein sequence ID" value="KAJ5225661.1"/>
    <property type="molecule type" value="Genomic_DNA"/>
</dbReference>
<dbReference type="AlphaFoldDB" id="A0A9W9NT28"/>
<evidence type="ECO:0000313" key="3">
    <source>
        <dbReference type="Proteomes" id="UP001150941"/>
    </source>
</evidence>
<gene>
    <name evidence="2" type="ORF">N7468_006886</name>
</gene>
<protein>
    <submittedName>
        <fullName evidence="2">Uncharacterized protein</fullName>
    </submittedName>
</protein>
<sequence>MPKKHKRVYEVKPAGTPHHSLSTNRGPRNGQNGSSETRSVNDLISHLRRTQIASNSDTPQIPSSPLIPVQRSVHPALRHHLSLPDSPQPRPQRNGTPIGERPRRVAPGPRAPESWLTARDHNAEIAMRAVDETTSRTRMGHIHRFPGARSLGPSSLTHQMLKQLSENWPKMKEEYGVYLSLLPNHLKALLFSYLCQYSPANSCWHETLNPFYPLLISRETAYATKKHDPEFPAEQCIFADSTFTRLDLSWAIEHGVSLAQLHSQLALQQPQTHSSADIVPESWDEIPAGSGSIPSPLFPNNRFQELKYLFLAHPGKRVSWNSLLPVFQHIPKLTHLSLAYWPAPSGATPHGIFSSAVHPTNGWLADPTNGGWSDEQTRDAATLRELSRLTSCLEWLDLEGCTEWIRALAYTGIDPDGRPIHLDLVAQSGIGVGGR</sequence>
<name>A0A9W9NT28_9EURO</name>
<dbReference type="RefSeq" id="XP_058329072.1">
    <property type="nucleotide sequence ID" value="XM_058476182.1"/>
</dbReference>
<dbReference type="Proteomes" id="UP001150941">
    <property type="component" value="Unassembled WGS sequence"/>
</dbReference>
<organism evidence="2 3">
    <name type="scientific">Penicillium chermesinum</name>
    <dbReference type="NCBI Taxonomy" id="63820"/>
    <lineage>
        <taxon>Eukaryota</taxon>
        <taxon>Fungi</taxon>
        <taxon>Dikarya</taxon>
        <taxon>Ascomycota</taxon>
        <taxon>Pezizomycotina</taxon>
        <taxon>Eurotiomycetes</taxon>
        <taxon>Eurotiomycetidae</taxon>
        <taxon>Eurotiales</taxon>
        <taxon>Aspergillaceae</taxon>
        <taxon>Penicillium</taxon>
    </lineage>
</organism>
<keyword evidence="3" id="KW-1185">Reference proteome</keyword>
<accession>A0A9W9NT28</accession>
<evidence type="ECO:0000313" key="2">
    <source>
        <dbReference type="EMBL" id="KAJ5225661.1"/>
    </source>
</evidence>
<feature type="compositionally biased region" description="Polar residues" evidence="1">
    <location>
        <begin position="19"/>
        <end position="42"/>
    </location>
</feature>
<evidence type="ECO:0000256" key="1">
    <source>
        <dbReference type="SAM" id="MobiDB-lite"/>
    </source>
</evidence>
<reference evidence="2" key="1">
    <citation type="submission" date="2022-11" db="EMBL/GenBank/DDBJ databases">
        <authorList>
            <person name="Petersen C."/>
        </authorList>
    </citation>
    <scope>NUCLEOTIDE SEQUENCE</scope>
    <source>
        <strain evidence="2">IBT 19713</strain>
    </source>
</reference>
<feature type="region of interest" description="Disordered" evidence="1">
    <location>
        <begin position="1"/>
        <end position="42"/>
    </location>
</feature>